<organism evidence="2 3">
    <name type="scientific">Paenibacillus radicis</name>
    <name type="common">ex Xue et al. 2023</name>
    <dbReference type="NCBI Taxonomy" id="2972489"/>
    <lineage>
        <taxon>Bacteria</taxon>
        <taxon>Bacillati</taxon>
        <taxon>Bacillota</taxon>
        <taxon>Bacilli</taxon>
        <taxon>Bacillales</taxon>
        <taxon>Paenibacillaceae</taxon>
        <taxon>Paenibacillus</taxon>
    </lineage>
</organism>
<proteinExistence type="predicted"/>
<accession>A0ABT1YST3</accession>
<protein>
    <submittedName>
        <fullName evidence="2">Uncharacterized protein</fullName>
    </submittedName>
</protein>
<dbReference type="RefSeq" id="WP_258216589.1">
    <property type="nucleotide sequence ID" value="NZ_JANQBD010000024.1"/>
</dbReference>
<keyword evidence="1" id="KW-0812">Transmembrane</keyword>
<sequence length="73" mass="8724">MRWGFFWMVTIAVMLIIWLEWSQLKSKPTKDKLVFISLLLLVWLLSMLDLPNTQGPTTLLRFIFKPFRPLLET</sequence>
<name>A0ABT1YST3_9BACL</name>
<evidence type="ECO:0000313" key="2">
    <source>
        <dbReference type="EMBL" id="MCR8635040.1"/>
    </source>
</evidence>
<feature type="transmembrane region" description="Helical" evidence="1">
    <location>
        <begin position="33"/>
        <end position="50"/>
    </location>
</feature>
<reference evidence="2 3" key="1">
    <citation type="submission" date="2022-08" db="EMBL/GenBank/DDBJ databases">
        <title>Paenibacillus endoradicis sp. nov., Paenibacillus radicibacter sp. nov and Paenibacillus pararadicis sp. nov., three cold-adapted plant growth-promoting bacteria isolated from root of Larix gmelinii in Great Khingan.</title>
        <authorList>
            <person name="Xue H."/>
        </authorList>
    </citation>
    <scope>NUCLEOTIDE SEQUENCE [LARGE SCALE GENOMIC DNA]</scope>
    <source>
        <strain evidence="2 3">N5-1-1-5</strain>
    </source>
</reference>
<evidence type="ECO:0000313" key="3">
    <source>
        <dbReference type="Proteomes" id="UP001300012"/>
    </source>
</evidence>
<evidence type="ECO:0000256" key="1">
    <source>
        <dbReference type="SAM" id="Phobius"/>
    </source>
</evidence>
<keyword evidence="3" id="KW-1185">Reference proteome</keyword>
<keyword evidence="1" id="KW-0472">Membrane</keyword>
<dbReference type="EMBL" id="JANQBD010000024">
    <property type="protein sequence ID" value="MCR8635040.1"/>
    <property type="molecule type" value="Genomic_DNA"/>
</dbReference>
<dbReference type="Proteomes" id="UP001300012">
    <property type="component" value="Unassembled WGS sequence"/>
</dbReference>
<gene>
    <name evidence="2" type="ORF">NV381_27955</name>
</gene>
<feature type="transmembrane region" description="Helical" evidence="1">
    <location>
        <begin position="6"/>
        <end position="21"/>
    </location>
</feature>
<keyword evidence="1" id="KW-1133">Transmembrane helix</keyword>
<comment type="caution">
    <text evidence="2">The sequence shown here is derived from an EMBL/GenBank/DDBJ whole genome shotgun (WGS) entry which is preliminary data.</text>
</comment>